<proteinExistence type="predicted"/>
<dbReference type="GeneID" id="77469368"/>
<organism evidence="1 2">
    <name type="scientific">Fusobacterium varium ATCC 27725</name>
    <dbReference type="NCBI Taxonomy" id="469618"/>
    <lineage>
        <taxon>Bacteria</taxon>
        <taxon>Fusobacteriati</taxon>
        <taxon>Fusobacteriota</taxon>
        <taxon>Fusobacteriia</taxon>
        <taxon>Fusobacteriales</taxon>
        <taxon>Fusobacteriaceae</taxon>
        <taxon>Fusobacterium</taxon>
    </lineage>
</organism>
<geneLocation type="plasmid" evidence="2">
    <name>pfvar_27725</name>
</geneLocation>
<keyword evidence="1" id="KW-0614">Plasmid</keyword>
<reference evidence="2" key="1">
    <citation type="journal article" date="2018" name="MSphere">
        <title>Fusobacterium Genomics Using MinION and Illumina Sequencing Enables Genome Completion and Correction.</title>
        <authorList>
            <person name="Todd S.M."/>
            <person name="Settlage R.E."/>
            <person name="Lahmers K.K."/>
            <person name="Slade D.J."/>
        </authorList>
    </citation>
    <scope>NUCLEOTIDE SEQUENCE [LARGE SCALE GENOMIC DNA]</scope>
    <source>
        <strain evidence="2">ATCC 27725</strain>
    </source>
</reference>
<evidence type="ECO:0000313" key="2">
    <source>
        <dbReference type="Proteomes" id="UP000241238"/>
    </source>
</evidence>
<evidence type="ECO:0000313" key="1">
    <source>
        <dbReference type="EMBL" id="AVQ32607.1"/>
    </source>
</evidence>
<name>A0ABM6U830_FUSVA</name>
<sequence>MKAYNSGKRKSKLIVIFLKGVGSVSLSSPLLDKNGVAKKKGNELSLKRAGFGCRPLVWKVADWLENASIILKTGKKRRTILGISNAQFYLLETTGKTYSRKQVSEWLKSSVNKYKVYSYSTFKGGK</sequence>
<dbReference type="EMBL" id="CP028104">
    <property type="protein sequence ID" value="AVQ32607.1"/>
    <property type="molecule type" value="Genomic_DNA"/>
</dbReference>
<protein>
    <submittedName>
        <fullName evidence="1">Uncharacterized protein</fullName>
    </submittedName>
</protein>
<accession>A0ABM6U830</accession>
<dbReference type="RefSeq" id="WP_005950157.1">
    <property type="nucleotide sequence ID" value="NZ_CP028104.1"/>
</dbReference>
<keyword evidence="2" id="KW-1185">Reference proteome</keyword>
<gene>
    <name evidence="1" type="ORF">C4N18_15275</name>
</gene>
<dbReference type="Proteomes" id="UP000241238">
    <property type="component" value="Plasmid pFvar_27725"/>
</dbReference>